<gene>
    <name evidence="3" type="ORF">F4553_003059</name>
</gene>
<dbReference type="PANTHER" id="PTHR32182">
    <property type="entry name" value="DNA REPLICATION AND REPAIR PROTEIN RECF"/>
    <property type="match status" value="1"/>
</dbReference>
<reference evidence="3 4" key="1">
    <citation type="submission" date="2020-08" db="EMBL/GenBank/DDBJ databases">
        <title>Sequencing the genomes of 1000 actinobacteria strains.</title>
        <authorList>
            <person name="Klenk H.-P."/>
        </authorList>
    </citation>
    <scope>NUCLEOTIDE SEQUENCE [LARGE SCALE GENOMIC DNA]</scope>
    <source>
        <strain evidence="3 4">DSM 45362</strain>
    </source>
</reference>
<sequence>MRTILEQITLRNFKSFRNATFDLEPFSVIYGANGAGKSNFNDALRFLRAIGRGQSIRDAIEGHFVSNYGTAQGDITEGVRGGAANITNFSTRSKIFSINLLATIEGIRYRYHISVDAQEYRIAAEWLLASNHPGNYVYDTHPDIETWEDIEPIDGPIVHAHVFKNSPGRNPRRVFSSGESILSQFDGRKAEFVYNEEPAALLRAELESIQPLELRPEVLRNYSPLGRSDIGEHGEYFASGVWALIRAASGHALDNIESQDARMRLGAIQSWLNELSPRAVKSISTIAAPTGEVIFAVNEAPHSRRQVSARSLSDGTLRFAALAFALLGTPDRHTYVVEEIENGISTARLGLMLQMFSTATREDRSKQVIATTHSPTILDLAEPKLVKGMLFIYWDESEKSSKVKPVSALTPDEIGDEQSLGDLLTNGYFQMAADAE</sequence>
<dbReference type="AlphaFoldDB" id="A0A841BSA6"/>
<accession>A0A841BSA6</accession>
<dbReference type="Proteomes" id="UP000587527">
    <property type="component" value="Unassembled WGS sequence"/>
</dbReference>
<dbReference type="PIRSF" id="PIRSF029347">
    <property type="entry name" value="RecF"/>
    <property type="match status" value="1"/>
</dbReference>
<evidence type="ECO:0000256" key="1">
    <source>
        <dbReference type="ARBA" id="ARBA00023236"/>
    </source>
</evidence>
<dbReference type="Gene3D" id="3.40.50.300">
    <property type="entry name" value="P-loop containing nucleotide triphosphate hydrolases"/>
    <property type="match status" value="2"/>
</dbReference>
<dbReference type="InterPro" id="IPR027417">
    <property type="entry name" value="P-loop_NTPase"/>
</dbReference>
<dbReference type="RefSeq" id="WP_184836465.1">
    <property type="nucleotide sequence ID" value="NZ_JACHMN010000002.1"/>
</dbReference>
<dbReference type="GO" id="GO:0000731">
    <property type="term" value="P:DNA synthesis involved in DNA repair"/>
    <property type="evidence" value="ECO:0007669"/>
    <property type="project" value="TreeGrafter"/>
</dbReference>
<dbReference type="SUPFAM" id="SSF52540">
    <property type="entry name" value="P-loop containing nucleoside triphosphate hydrolases"/>
    <property type="match status" value="1"/>
</dbReference>
<evidence type="ECO:0000313" key="3">
    <source>
        <dbReference type="EMBL" id="MBB5869680.1"/>
    </source>
</evidence>
<feature type="domain" description="ATPase AAA-type core" evidence="2">
    <location>
        <begin position="26"/>
        <end position="379"/>
    </location>
</feature>
<organism evidence="3 4">
    <name type="scientific">Allocatelliglobosispora scoriae</name>
    <dbReference type="NCBI Taxonomy" id="643052"/>
    <lineage>
        <taxon>Bacteria</taxon>
        <taxon>Bacillati</taxon>
        <taxon>Actinomycetota</taxon>
        <taxon>Actinomycetes</taxon>
        <taxon>Micromonosporales</taxon>
        <taxon>Micromonosporaceae</taxon>
        <taxon>Allocatelliglobosispora</taxon>
    </lineage>
</organism>
<dbReference type="EMBL" id="JACHMN010000002">
    <property type="protein sequence ID" value="MBB5869680.1"/>
    <property type="molecule type" value="Genomic_DNA"/>
</dbReference>
<keyword evidence="1" id="KW-0742">SOS response</keyword>
<evidence type="ECO:0000313" key="4">
    <source>
        <dbReference type="Proteomes" id="UP000587527"/>
    </source>
</evidence>
<keyword evidence="4" id="KW-1185">Reference proteome</keyword>
<dbReference type="Pfam" id="PF13304">
    <property type="entry name" value="AAA_21"/>
    <property type="match status" value="1"/>
</dbReference>
<dbReference type="InterPro" id="IPR003959">
    <property type="entry name" value="ATPase_AAA_core"/>
</dbReference>
<keyword evidence="1" id="KW-0227">DNA damage</keyword>
<dbReference type="InterPro" id="IPR014555">
    <property type="entry name" value="RecF-like"/>
</dbReference>
<dbReference type="GO" id="GO:0009432">
    <property type="term" value="P:SOS response"/>
    <property type="evidence" value="ECO:0007669"/>
    <property type="project" value="UniProtKB-KW"/>
</dbReference>
<name>A0A841BSA6_9ACTN</name>
<dbReference type="PANTHER" id="PTHR32182:SF22">
    <property type="entry name" value="ATP-DEPENDENT ENDONUCLEASE, OLD FAMILY-RELATED"/>
    <property type="match status" value="1"/>
</dbReference>
<dbReference type="GO" id="GO:0005524">
    <property type="term" value="F:ATP binding"/>
    <property type="evidence" value="ECO:0007669"/>
    <property type="project" value="InterPro"/>
</dbReference>
<protein>
    <submittedName>
        <fullName evidence="3">ABC-type transport system involved in cytochrome c biogenesis ATPase subunit</fullName>
    </submittedName>
</protein>
<evidence type="ECO:0000259" key="2">
    <source>
        <dbReference type="Pfam" id="PF13304"/>
    </source>
</evidence>
<dbReference type="GO" id="GO:0006302">
    <property type="term" value="P:double-strand break repair"/>
    <property type="evidence" value="ECO:0007669"/>
    <property type="project" value="TreeGrafter"/>
</dbReference>
<comment type="caution">
    <text evidence="3">The sequence shown here is derived from an EMBL/GenBank/DDBJ whole genome shotgun (WGS) entry which is preliminary data.</text>
</comment>
<dbReference type="GO" id="GO:0016887">
    <property type="term" value="F:ATP hydrolysis activity"/>
    <property type="evidence" value="ECO:0007669"/>
    <property type="project" value="InterPro"/>
</dbReference>
<proteinExistence type="predicted"/>